<sequence>MSALKIEHPDYELVEHTGTGNGCRTACVFSATTWAGEECRAHACFSDNLPDDHPLRNSERPLVWARKA</sequence>
<evidence type="ECO:0000313" key="1">
    <source>
        <dbReference type="EMBL" id="QYW02311.1"/>
    </source>
</evidence>
<dbReference type="EMBL" id="MZ326863">
    <property type="protein sequence ID" value="QYW02311.1"/>
    <property type="molecule type" value="Genomic_DNA"/>
</dbReference>
<proteinExistence type="predicted"/>
<protein>
    <submittedName>
        <fullName evidence="1">Uncharacterized protein</fullName>
    </submittedName>
</protein>
<organism evidence="1 2">
    <name type="scientific">Burkholderia phage Paku</name>
    <dbReference type="NCBI Taxonomy" id="2859650"/>
    <lineage>
        <taxon>Viruses</taxon>
        <taxon>Duplodnaviria</taxon>
        <taxon>Heunggongvirae</taxon>
        <taxon>Uroviricota</taxon>
        <taxon>Caudoviricetes</taxon>
        <taxon>Autographivirales</taxon>
        <taxon>Autonotataviridae</taxon>
        <taxon>Pakuvirus</taxon>
        <taxon>Pakuvirus paku</taxon>
    </lineage>
</organism>
<dbReference type="Proteomes" id="UP000827220">
    <property type="component" value="Segment"/>
</dbReference>
<name>A0AAE7WMN7_9CAUD</name>
<evidence type="ECO:0000313" key="2">
    <source>
        <dbReference type="Proteomes" id="UP000827220"/>
    </source>
</evidence>
<accession>A0AAE7WMN7</accession>
<gene>
    <name evidence="1" type="ORF">CPT_Paku_017</name>
</gene>
<reference evidence="1" key="1">
    <citation type="submission" date="2021-06" db="EMBL/GenBank/DDBJ databases">
        <title>Complete genome sequence of Burkholderia cenocepacia phage Paku.</title>
        <authorList>
            <person name="Rezene S."/>
            <person name="Yao G."/>
            <person name="Burrowes B."/>
            <person name="Liu M."/>
            <person name="Gill J."/>
        </authorList>
    </citation>
    <scope>NUCLEOTIDE SEQUENCE</scope>
</reference>
<keyword evidence="2" id="KW-1185">Reference proteome</keyword>